<name>A0A1W2AYR2_9SPHI</name>
<dbReference type="Proteomes" id="UP000192756">
    <property type="component" value="Unassembled WGS sequence"/>
</dbReference>
<dbReference type="RefSeq" id="WP_084237945.1">
    <property type="nucleotide sequence ID" value="NZ_FWXT01000001.1"/>
</dbReference>
<proteinExistence type="predicted"/>
<keyword evidence="2" id="KW-1185">Reference proteome</keyword>
<organism evidence="1 2">
    <name type="scientific">Pedobacter africanus</name>
    <dbReference type="NCBI Taxonomy" id="151894"/>
    <lineage>
        <taxon>Bacteria</taxon>
        <taxon>Pseudomonadati</taxon>
        <taxon>Bacteroidota</taxon>
        <taxon>Sphingobacteriia</taxon>
        <taxon>Sphingobacteriales</taxon>
        <taxon>Sphingobacteriaceae</taxon>
        <taxon>Pedobacter</taxon>
    </lineage>
</organism>
<dbReference type="STRING" id="151894.SAMN04488524_1748"/>
<evidence type="ECO:0000313" key="1">
    <source>
        <dbReference type="EMBL" id="SMC65612.1"/>
    </source>
</evidence>
<dbReference type="InterPro" id="IPR008928">
    <property type="entry name" value="6-hairpin_glycosidase_sf"/>
</dbReference>
<dbReference type="AlphaFoldDB" id="A0A1W2AYR2"/>
<dbReference type="SUPFAM" id="SSF48208">
    <property type="entry name" value="Six-hairpin glycosidases"/>
    <property type="match status" value="1"/>
</dbReference>
<accession>A0A1W2AYR2</accession>
<dbReference type="OrthoDB" id="1489627at2"/>
<dbReference type="InterPro" id="IPR012341">
    <property type="entry name" value="6hp_glycosidase-like_sf"/>
</dbReference>
<protein>
    <submittedName>
        <fullName evidence="1">Uncharacterized protein</fullName>
    </submittedName>
</protein>
<gene>
    <name evidence="1" type="ORF">SAMN04488524_1748</name>
</gene>
<sequence>MNNIGILMTAIGLSCFVLPERGAEIEISRSRADYLLSRVSERDPWERMPDASSIAWLEAATLSTLADMYEATADPRYLEELARRGDRLLSHRDDKRGVTDGSGKSRPAWSMGYKYVVAKGGLMDQHGNVIISIRSTPYSNNQLTHVEVAHEPGKAGRFTFQLSNEFWKRAETFTNLSMDPADERYVEKVVNDPMAPYSAKAGTYTDRSNLIAVKANGTTLPVVQNMTLQPIPLAYMGYIGIIYTPLLRCAELVKGRPALKHLQAASARFIKAAEESYADAAARLWRNGPGNDEGYYLTCERGESFPADNVGAPFNFLGKHVCAELALYRLTGKQVYLDRSKKMCQLLKNRLQYNAKSDLYVWNYWYEPMTTKGWVPEDQLSQNVKYFKGAANVEDISHGALDIAMIVAAQQAGIVFDRQDVSRFANTLLVNVLTPDRKSVRRKVDGGAEYPAYFQALHGWADLAQVNPEVYKAIRQTYLNRGEESLAVCAALLKWERKLKQGN</sequence>
<dbReference type="Gene3D" id="1.50.10.10">
    <property type="match status" value="1"/>
</dbReference>
<evidence type="ECO:0000313" key="2">
    <source>
        <dbReference type="Proteomes" id="UP000192756"/>
    </source>
</evidence>
<dbReference type="GO" id="GO:0005975">
    <property type="term" value="P:carbohydrate metabolic process"/>
    <property type="evidence" value="ECO:0007669"/>
    <property type="project" value="InterPro"/>
</dbReference>
<dbReference type="EMBL" id="FWXT01000001">
    <property type="protein sequence ID" value="SMC65612.1"/>
    <property type="molecule type" value="Genomic_DNA"/>
</dbReference>
<reference evidence="2" key="1">
    <citation type="submission" date="2017-04" db="EMBL/GenBank/DDBJ databases">
        <authorList>
            <person name="Varghese N."/>
            <person name="Submissions S."/>
        </authorList>
    </citation>
    <scope>NUCLEOTIDE SEQUENCE [LARGE SCALE GENOMIC DNA]</scope>
    <source>
        <strain evidence="2">DSM 12126</strain>
    </source>
</reference>